<organism evidence="8 9">
    <name type="scientific">Floccifex porci</name>
    <dbReference type="NCBI Taxonomy" id="2606629"/>
    <lineage>
        <taxon>Bacteria</taxon>
        <taxon>Bacillati</taxon>
        <taxon>Bacillota</taxon>
        <taxon>Erysipelotrichia</taxon>
        <taxon>Erysipelotrichales</taxon>
        <taxon>Erysipelotrichaceae</taxon>
        <taxon>Floccifex</taxon>
    </lineage>
</organism>
<keyword evidence="2 4" id="KW-0521">NADP</keyword>
<evidence type="ECO:0000256" key="5">
    <source>
        <dbReference type="SAM" id="Phobius"/>
    </source>
</evidence>
<dbReference type="InterPro" id="IPR013752">
    <property type="entry name" value="KPA_reductase"/>
</dbReference>
<dbReference type="InterPro" id="IPR013332">
    <property type="entry name" value="KPR_N"/>
</dbReference>
<evidence type="ECO:0000256" key="2">
    <source>
        <dbReference type="ARBA" id="ARBA00022857"/>
    </source>
</evidence>
<comment type="catalytic activity">
    <reaction evidence="4">
        <text>(R)-pantoate + NADP(+) = 2-dehydropantoate + NADPH + H(+)</text>
        <dbReference type="Rhea" id="RHEA:16233"/>
        <dbReference type="ChEBI" id="CHEBI:11561"/>
        <dbReference type="ChEBI" id="CHEBI:15378"/>
        <dbReference type="ChEBI" id="CHEBI:15980"/>
        <dbReference type="ChEBI" id="CHEBI:57783"/>
        <dbReference type="ChEBI" id="CHEBI:58349"/>
        <dbReference type="EC" id="1.1.1.169"/>
    </reaction>
</comment>
<dbReference type="Pfam" id="PF02558">
    <property type="entry name" value="ApbA"/>
    <property type="match status" value="1"/>
</dbReference>
<evidence type="ECO:0000259" key="6">
    <source>
        <dbReference type="Pfam" id="PF02558"/>
    </source>
</evidence>
<name>A0A7X2T3H1_9FIRM</name>
<comment type="caution">
    <text evidence="8">The sequence shown here is derived from an EMBL/GenBank/DDBJ whole genome shotgun (WGS) entry which is preliminary data.</text>
</comment>
<dbReference type="SUPFAM" id="SSF48179">
    <property type="entry name" value="6-phosphogluconate dehydrogenase C-terminal domain-like"/>
    <property type="match status" value="1"/>
</dbReference>
<feature type="domain" description="Ketopantoate reductase N-terminal" evidence="6">
    <location>
        <begin position="55"/>
        <end position="178"/>
    </location>
</feature>
<dbReference type="InterPro" id="IPR013328">
    <property type="entry name" value="6PGD_dom2"/>
</dbReference>
<proteinExistence type="inferred from homology"/>
<dbReference type="InterPro" id="IPR051402">
    <property type="entry name" value="KPR-Related"/>
</dbReference>
<evidence type="ECO:0000256" key="4">
    <source>
        <dbReference type="RuleBase" id="RU362068"/>
    </source>
</evidence>
<evidence type="ECO:0000313" key="9">
    <source>
        <dbReference type="Proteomes" id="UP000470082"/>
    </source>
</evidence>
<feature type="transmembrane region" description="Helical" evidence="5">
    <location>
        <begin position="6"/>
        <end position="30"/>
    </location>
</feature>
<dbReference type="GO" id="GO:0008677">
    <property type="term" value="F:2-dehydropantoate 2-reductase activity"/>
    <property type="evidence" value="ECO:0007669"/>
    <property type="project" value="UniProtKB-EC"/>
</dbReference>
<keyword evidence="5" id="KW-0812">Transmembrane</keyword>
<evidence type="ECO:0000256" key="3">
    <source>
        <dbReference type="ARBA" id="ARBA00023002"/>
    </source>
</evidence>
<keyword evidence="5" id="KW-1133">Transmembrane helix</keyword>
<dbReference type="NCBIfam" id="TIGR00745">
    <property type="entry name" value="apbA_panE"/>
    <property type="match status" value="1"/>
</dbReference>
<dbReference type="EMBL" id="VUMM01000001">
    <property type="protein sequence ID" value="MSS00711.1"/>
    <property type="molecule type" value="Genomic_DNA"/>
</dbReference>
<gene>
    <name evidence="8" type="ORF">FYJ50_01020</name>
</gene>
<dbReference type="GO" id="GO:0005737">
    <property type="term" value="C:cytoplasm"/>
    <property type="evidence" value="ECO:0007669"/>
    <property type="project" value="TreeGrafter"/>
</dbReference>
<keyword evidence="9" id="KW-1185">Reference proteome</keyword>
<keyword evidence="4" id="KW-0566">Pantothenate biosynthesis</keyword>
<evidence type="ECO:0000259" key="7">
    <source>
        <dbReference type="Pfam" id="PF08546"/>
    </source>
</evidence>
<comment type="function">
    <text evidence="4">Catalyzes the NADPH-dependent reduction of ketopantoate into pantoic acid.</text>
</comment>
<dbReference type="InterPro" id="IPR008927">
    <property type="entry name" value="6-PGluconate_DH-like_C_sf"/>
</dbReference>
<accession>A0A7X2T3H1</accession>
<protein>
    <recommendedName>
        <fullName evidence="4">2-dehydropantoate 2-reductase</fullName>
        <ecNumber evidence="4">1.1.1.169</ecNumber>
    </recommendedName>
    <alternativeName>
        <fullName evidence="4">Ketopantoate reductase</fullName>
    </alternativeName>
</protein>
<dbReference type="UniPathway" id="UPA00028">
    <property type="reaction ID" value="UER00004"/>
</dbReference>
<dbReference type="InterPro" id="IPR003710">
    <property type="entry name" value="ApbA"/>
</dbReference>
<dbReference type="InterPro" id="IPR036291">
    <property type="entry name" value="NAD(P)-bd_dom_sf"/>
</dbReference>
<dbReference type="PANTHER" id="PTHR21708:SF26">
    <property type="entry name" value="2-DEHYDROPANTOATE 2-REDUCTASE"/>
    <property type="match status" value="1"/>
</dbReference>
<evidence type="ECO:0000256" key="1">
    <source>
        <dbReference type="ARBA" id="ARBA00007870"/>
    </source>
</evidence>
<reference evidence="8 9" key="1">
    <citation type="submission" date="2019-08" db="EMBL/GenBank/DDBJ databases">
        <title>In-depth cultivation of the pig gut microbiome towards novel bacterial diversity and tailored functional studies.</title>
        <authorList>
            <person name="Wylensek D."/>
            <person name="Hitch T.C.A."/>
            <person name="Clavel T."/>
        </authorList>
    </citation>
    <scope>NUCLEOTIDE SEQUENCE [LARGE SCALE GENOMIC DNA]</scope>
    <source>
        <strain evidence="8 9">LKV-178-WT-2G</strain>
    </source>
</reference>
<dbReference type="PANTHER" id="PTHR21708">
    <property type="entry name" value="PROBABLE 2-DEHYDROPANTOATE 2-REDUCTASE"/>
    <property type="match status" value="1"/>
</dbReference>
<dbReference type="SUPFAM" id="SSF51735">
    <property type="entry name" value="NAD(P)-binding Rossmann-fold domains"/>
    <property type="match status" value="1"/>
</dbReference>
<dbReference type="GO" id="GO:0015940">
    <property type="term" value="P:pantothenate biosynthetic process"/>
    <property type="evidence" value="ECO:0007669"/>
    <property type="project" value="UniProtKB-UniPathway"/>
</dbReference>
<feature type="domain" description="Ketopantoate reductase C-terminal" evidence="7">
    <location>
        <begin position="220"/>
        <end position="339"/>
    </location>
</feature>
<dbReference type="EC" id="1.1.1.169" evidence="4"/>
<comment type="pathway">
    <text evidence="4">Cofactor biosynthesis; (R)-pantothenate biosynthesis; (R)-pantoate from 3-methyl-2-oxobutanoate: step 2/2.</text>
</comment>
<dbReference type="Gene3D" id="3.40.50.720">
    <property type="entry name" value="NAD(P)-binding Rossmann-like Domain"/>
    <property type="match status" value="1"/>
</dbReference>
<dbReference type="Proteomes" id="UP000470082">
    <property type="component" value="Unassembled WGS sequence"/>
</dbReference>
<sequence>MSWLIYIIIIIQKIFMIWSLNGILIIKIIIKIIKYQNGECRNTFFFERKNMIKNVALIGCGAIGSYFVESLNNRITIIANGKRKERLKKDGLWINDKHYTLNVQTEKSAGKQDLILIGTKADGLKEAISYLPYLLKEDTIVLSLLNGVTSEEKIIQFIPKKHVLHSFMKIGSYRKDNRIYFDINKISDLYYGSLYGNRQQLHSLSQFLKTTQIHFHEVDNILEQMWLKYACNIANNLPQAVLQVNSTLYTKSEHGYKLASLLWSEVYKVAQLKGIQIPEQVQIFPDSEWGYKYSTLQDIEQKRETEVDLFLKELINMACELHIQIPFSEMTYHYIKALEEKNKGYFE</sequence>
<evidence type="ECO:0000313" key="8">
    <source>
        <dbReference type="EMBL" id="MSS00711.1"/>
    </source>
</evidence>
<comment type="similarity">
    <text evidence="1 4">Belongs to the ketopantoate reductase family.</text>
</comment>
<keyword evidence="5" id="KW-0472">Membrane</keyword>
<dbReference type="Gene3D" id="1.10.1040.10">
    <property type="entry name" value="N-(1-d-carboxylethyl)-l-norvaline Dehydrogenase, domain 2"/>
    <property type="match status" value="1"/>
</dbReference>
<dbReference type="AlphaFoldDB" id="A0A7X2T3H1"/>
<dbReference type="Pfam" id="PF08546">
    <property type="entry name" value="ApbA_C"/>
    <property type="match status" value="1"/>
</dbReference>
<feature type="transmembrane region" description="Helical" evidence="5">
    <location>
        <begin position="51"/>
        <end position="68"/>
    </location>
</feature>
<keyword evidence="3 4" id="KW-0560">Oxidoreductase</keyword>